<keyword evidence="2 6" id="KW-0853">WD repeat</keyword>
<feature type="repeat" description="WD" evidence="6">
    <location>
        <begin position="157"/>
        <end position="191"/>
    </location>
</feature>
<dbReference type="PROSITE" id="PS50294">
    <property type="entry name" value="WD_REPEATS_REGION"/>
    <property type="match status" value="3"/>
</dbReference>
<dbReference type="InterPro" id="IPR050459">
    <property type="entry name" value="WD_repeat_RBAP46/RBAP48/MSI1"/>
</dbReference>
<dbReference type="Pfam" id="PF00400">
    <property type="entry name" value="WD40"/>
    <property type="match status" value="4"/>
</dbReference>
<feature type="repeat" description="WD" evidence="6">
    <location>
        <begin position="300"/>
        <end position="342"/>
    </location>
</feature>
<evidence type="ECO:0000256" key="1">
    <source>
        <dbReference type="ARBA" id="ARBA00004123"/>
    </source>
</evidence>
<dbReference type="InterPro" id="IPR036322">
    <property type="entry name" value="WD40_repeat_dom_sf"/>
</dbReference>
<dbReference type="EMBL" id="JARBJD010000001">
    <property type="protein sequence ID" value="KAK2964718.1"/>
    <property type="molecule type" value="Genomic_DNA"/>
</dbReference>
<reference evidence="8 9" key="1">
    <citation type="journal article" date="2022" name="bioRxiv">
        <title>Genomics of Preaxostyla Flagellates Illuminates Evolutionary Transitions and the Path Towards Mitochondrial Loss.</title>
        <authorList>
            <person name="Novak L.V.F."/>
            <person name="Treitli S.C."/>
            <person name="Pyrih J."/>
            <person name="Halakuc P."/>
            <person name="Pipaliya S.V."/>
            <person name="Vacek V."/>
            <person name="Brzon O."/>
            <person name="Soukal P."/>
            <person name="Eme L."/>
            <person name="Dacks J.B."/>
            <person name="Karnkowska A."/>
            <person name="Elias M."/>
            <person name="Hampl V."/>
        </authorList>
    </citation>
    <scope>NUCLEOTIDE SEQUENCE [LARGE SCALE GENOMIC DNA]</scope>
    <source>
        <strain evidence="8">NAU3</strain>
        <tissue evidence="8">Gut</tissue>
    </source>
</reference>
<dbReference type="InterPro" id="IPR022052">
    <property type="entry name" value="Histone-bd_RBBP4-like_N"/>
</dbReference>
<name>A0ABQ9YLU2_9EUKA</name>
<dbReference type="Proteomes" id="UP001281761">
    <property type="component" value="Unassembled WGS sequence"/>
</dbReference>
<comment type="caution">
    <text evidence="8">The sequence shown here is derived from an EMBL/GenBank/DDBJ whole genome shotgun (WGS) entry which is preliminary data.</text>
</comment>
<dbReference type="SUPFAM" id="SSF50978">
    <property type="entry name" value="WD40 repeat-like"/>
    <property type="match status" value="1"/>
</dbReference>
<evidence type="ECO:0000313" key="8">
    <source>
        <dbReference type="EMBL" id="KAK2964718.1"/>
    </source>
</evidence>
<comment type="subcellular location">
    <subcellularLocation>
        <location evidence="1">Nucleus</location>
    </subcellularLocation>
</comment>
<dbReference type="Gene3D" id="2.130.10.10">
    <property type="entry name" value="YVTN repeat-like/Quinoprotein amine dehydrogenase"/>
    <property type="match status" value="1"/>
</dbReference>
<evidence type="ECO:0000259" key="7">
    <source>
        <dbReference type="Pfam" id="PF12265"/>
    </source>
</evidence>
<feature type="domain" description="Histone-binding protein RBBP4-like N-terminal" evidence="7">
    <location>
        <begin position="11"/>
        <end position="79"/>
    </location>
</feature>
<protein>
    <submittedName>
        <fullName evidence="8">Histone-binding protein RBBP7</fullName>
    </submittedName>
</protein>
<evidence type="ECO:0000256" key="2">
    <source>
        <dbReference type="ARBA" id="ARBA00022574"/>
    </source>
</evidence>
<evidence type="ECO:0000256" key="5">
    <source>
        <dbReference type="ARBA" id="ARBA00023242"/>
    </source>
</evidence>
<evidence type="ECO:0000256" key="4">
    <source>
        <dbReference type="ARBA" id="ARBA00022853"/>
    </source>
</evidence>
<feature type="repeat" description="WD" evidence="6">
    <location>
        <begin position="256"/>
        <end position="298"/>
    </location>
</feature>
<evidence type="ECO:0000256" key="3">
    <source>
        <dbReference type="ARBA" id="ARBA00022737"/>
    </source>
</evidence>
<dbReference type="InterPro" id="IPR020472">
    <property type="entry name" value="WD40_PAC1"/>
</dbReference>
<dbReference type="PROSITE" id="PS50082">
    <property type="entry name" value="WD_REPEATS_2"/>
    <property type="match status" value="3"/>
</dbReference>
<dbReference type="InterPro" id="IPR001680">
    <property type="entry name" value="WD40_rpt"/>
</dbReference>
<dbReference type="SMART" id="SM00320">
    <property type="entry name" value="WD40"/>
    <property type="match status" value="6"/>
</dbReference>
<organism evidence="8 9">
    <name type="scientific">Blattamonas nauphoetae</name>
    <dbReference type="NCBI Taxonomy" id="2049346"/>
    <lineage>
        <taxon>Eukaryota</taxon>
        <taxon>Metamonada</taxon>
        <taxon>Preaxostyla</taxon>
        <taxon>Oxymonadida</taxon>
        <taxon>Blattamonas</taxon>
    </lineage>
</organism>
<dbReference type="InterPro" id="IPR015943">
    <property type="entry name" value="WD40/YVTN_repeat-like_dom_sf"/>
</dbReference>
<keyword evidence="3" id="KW-0677">Repeat</keyword>
<gene>
    <name evidence="8" type="ORF">BLNAU_18</name>
</gene>
<accession>A0ABQ9YLU2</accession>
<dbReference type="PRINTS" id="PR00320">
    <property type="entry name" value="GPROTEINBRPT"/>
</dbReference>
<keyword evidence="9" id="KW-1185">Reference proteome</keyword>
<keyword evidence="5" id="KW-0539">Nucleus</keyword>
<sequence>MEEEDVTTIAEEYKVWKKNVPFLYDICFTYVSEDPYLSCQVFPELRYSDTDGCAVQRVLLGSHSADQRNHIQVADIYLPTSESLKRIDQEGPLREFGGFSSSIQARFEEVLKIDHPTEVNRARFCPWNDSQAVTWATDKNLYLWDITNKSSKPLLKLVGHEAEGYGVDWNVHNKTMIVSSSDDGTVKVWDVTKTPGDSGPIPIISPLLNFEPSPSIAMEDCKWHPFHESEFGCCSDDKNAYIFDIRQSPSRATHLFAKHIDHVNSLSFSPFNEYWLATGSQDKTVRVWDMRNPSQEVMTLHGHAGSVYQVEWSPHNEFILVSSAADRRVFMWNLELSEERSSEDDIQASPQLLFIHGGHTAATNDIAFCNSLPFTLVSVSQDNNLQLWGVGRHVWDPTVMDG</sequence>
<dbReference type="Pfam" id="PF12265">
    <property type="entry name" value="CAF1C_H4-bd"/>
    <property type="match status" value="1"/>
</dbReference>
<evidence type="ECO:0000313" key="9">
    <source>
        <dbReference type="Proteomes" id="UP001281761"/>
    </source>
</evidence>
<evidence type="ECO:0000256" key="6">
    <source>
        <dbReference type="PROSITE-ProRule" id="PRU00221"/>
    </source>
</evidence>
<dbReference type="PROSITE" id="PS00678">
    <property type="entry name" value="WD_REPEATS_1"/>
    <property type="match status" value="3"/>
</dbReference>
<dbReference type="PANTHER" id="PTHR22850">
    <property type="entry name" value="WD40 REPEAT FAMILY"/>
    <property type="match status" value="1"/>
</dbReference>
<dbReference type="InterPro" id="IPR019775">
    <property type="entry name" value="WD40_repeat_CS"/>
</dbReference>
<keyword evidence="4" id="KW-0156">Chromatin regulator</keyword>
<proteinExistence type="predicted"/>